<dbReference type="InterPro" id="IPR028896">
    <property type="entry name" value="GcvT/YgfZ/DmdA"/>
</dbReference>
<gene>
    <name evidence="2" type="ORF">GCU56_02455</name>
</gene>
<evidence type="ECO:0000313" key="2">
    <source>
        <dbReference type="EMBL" id="NEK56738.1"/>
    </source>
</evidence>
<feature type="domain" description="GCVT N-terminal" evidence="1">
    <location>
        <begin position="31"/>
        <end position="255"/>
    </location>
</feature>
<proteinExistence type="predicted"/>
<name>A0A7K3VWN2_9ACTN</name>
<dbReference type="RefSeq" id="WP_163479919.1">
    <property type="nucleotide sequence ID" value="NZ_JAAGWF010000003.1"/>
</dbReference>
<dbReference type="Pfam" id="PF01571">
    <property type="entry name" value="GCV_T"/>
    <property type="match status" value="1"/>
</dbReference>
<dbReference type="AlphaFoldDB" id="A0A7K3VWN2"/>
<reference evidence="2 3" key="1">
    <citation type="submission" date="2020-02" db="EMBL/GenBank/DDBJ databases">
        <title>Geodermatophilus sabuli CPCC 205279 I12A-02694.</title>
        <authorList>
            <person name="Jiang Z."/>
        </authorList>
    </citation>
    <scope>NUCLEOTIDE SEQUENCE [LARGE SCALE GENOMIC DNA]</scope>
    <source>
        <strain evidence="2 3">I12A-02694</strain>
    </source>
</reference>
<protein>
    <submittedName>
        <fullName evidence="2">Aminomethyl transferase family protein</fullName>
    </submittedName>
</protein>
<dbReference type="PANTHER" id="PTHR43757:SF2">
    <property type="entry name" value="AMINOMETHYLTRANSFERASE, MITOCHONDRIAL"/>
    <property type="match status" value="1"/>
</dbReference>
<dbReference type="Proteomes" id="UP000470246">
    <property type="component" value="Unassembled WGS sequence"/>
</dbReference>
<keyword evidence="3" id="KW-1185">Reference proteome</keyword>
<dbReference type="GO" id="GO:0016740">
    <property type="term" value="F:transferase activity"/>
    <property type="evidence" value="ECO:0007669"/>
    <property type="project" value="UniProtKB-KW"/>
</dbReference>
<comment type="caution">
    <text evidence="2">The sequence shown here is derived from an EMBL/GenBank/DDBJ whole genome shotgun (WGS) entry which is preliminary data.</text>
</comment>
<evidence type="ECO:0000259" key="1">
    <source>
        <dbReference type="Pfam" id="PF01571"/>
    </source>
</evidence>
<evidence type="ECO:0000313" key="3">
    <source>
        <dbReference type="Proteomes" id="UP000470246"/>
    </source>
</evidence>
<dbReference type="Gene3D" id="3.30.1360.120">
    <property type="entry name" value="Probable tRNA modification gtpase trme, domain 1"/>
    <property type="match status" value="1"/>
</dbReference>
<dbReference type="PANTHER" id="PTHR43757">
    <property type="entry name" value="AMINOMETHYLTRANSFERASE"/>
    <property type="match status" value="1"/>
</dbReference>
<sequence length="470" mass="52893">MTPQTLQDRIDQHGDVVGMLRNSTAPPYVSHPVVQPEFHNWRDESLAWRQGVVLFDQTHHMDALYIRGRDAHRLISETSVTTPSFPVDSAKQYVAVNHDGHVIGDGIMHREGDDDFMYVGRSPAANWLLFRAEKGGYDVDVDVDRRSFEYPLGRQISRRYWRMQIQGPRAWEVIEEVNGGPVEEIKFFREAWIDIAGVRARSLRHGMAGAPGLEIWGPYESYLQVRESILEAGQEFGIVPVGARAYPTSAVESGWIPSPLPAVYTGDRMRDYREWLPADGYEGRLPLAGSYAPGAVEDYYLTPWDLRYGSFVKFDHDFIGRDALEAHDPETFRRKVTFAWNAEDVTRILGSVVNVDGPQFKYLELPLGNYGQSQYDSVLDGAGTLVGLSLLNVALSYNERQVLSTGVVDRDVPDGAELELVWGEPDGGTRKLNVERHEQTTVRVVVSPSPYSSVVRSEYQGGWRSSTTVL</sequence>
<accession>A0A7K3VWN2</accession>
<dbReference type="InterPro" id="IPR006222">
    <property type="entry name" value="GCVT_N"/>
</dbReference>
<dbReference type="SUPFAM" id="SSF103025">
    <property type="entry name" value="Folate-binding domain"/>
    <property type="match status" value="1"/>
</dbReference>
<dbReference type="InterPro" id="IPR027266">
    <property type="entry name" value="TrmE/GcvT-like"/>
</dbReference>
<dbReference type="EMBL" id="JAAGWF010000003">
    <property type="protein sequence ID" value="NEK56738.1"/>
    <property type="molecule type" value="Genomic_DNA"/>
</dbReference>
<organism evidence="2 3">
    <name type="scientific">Geodermatophilus sabuli</name>
    <dbReference type="NCBI Taxonomy" id="1564158"/>
    <lineage>
        <taxon>Bacteria</taxon>
        <taxon>Bacillati</taxon>
        <taxon>Actinomycetota</taxon>
        <taxon>Actinomycetes</taxon>
        <taxon>Geodermatophilales</taxon>
        <taxon>Geodermatophilaceae</taxon>
        <taxon>Geodermatophilus</taxon>
    </lineage>
</organism>
<keyword evidence="2" id="KW-0808">Transferase</keyword>